<dbReference type="AlphaFoldDB" id="A0A223D666"/>
<dbReference type="EMBL" id="CP022657">
    <property type="protein sequence ID" value="ASS77092.1"/>
    <property type="molecule type" value="Genomic_DNA"/>
</dbReference>
<reference evidence="3 4" key="1">
    <citation type="journal article" date="2015" name="Int. J. Syst. Evol. Microbiol.">
        <title>Tumebacillus algifaecis sp. nov., isolated from decomposing algal scum.</title>
        <authorList>
            <person name="Wu Y.F."/>
            <person name="Zhang B."/>
            <person name="Xing P."/>
            <person name="Wu Q.L."/>
            <person name="Liu S.J."/>
        </authorList>
    </citation>
    <scope>NUCLEOTIDE SEQUENCE [LARGE SCALE GENOMIC DNA]</scope>
    <source>
        <strain evidence="3 4">THMBR28</strain>
    </source>
</reference>
<dbReference type="InterPro" id="IPR011214">
    <property type="entry name" value="UCP020967"/>
</dbReference>
<dbReference type="InterPro" id="IPR000836">
    <property type="entry name" value="PRTase_dom"/>
</dbReference>
<evidence type="ECO:0008006" key="5">
    <source>
        <dbReference type="Google" id="ProtNLM"/>
    </source>
</evidence>
<evidence type="ECO:0000313" key="4">
    <source>
        <dbReference type="Proteomes" id="UP000214688"/>
    </source>
</evidence>
<accession>A0A223D666</accession>
<dbReference type="InterPro" id="IPR041688">
    <property type="entry name" value="PRTase_2"/>
</dbReference>
<dbReference type="KEGG" id="tab:CIG75_02940"/>
<dbReference type="PIRSF" id="PIRSF020967">
    <property type="entry name" value="UCP020967"/>
    <property type="match status" value="1"/>
</dbReference>
<name>A0A223D666_9BACL</name>
<dbReference type="CDD" id="cd06223">
    <property type="entry name" value="PRTases_typeI"/>
    <property type="match status" value="1"/>
</dbReference>
<evidence type="ECO:0000259" key="1">
    <source>
        <dbReference type="Pfam" id="PF12500"/>
    </source>
</evidence>
<feature type="domain" description="TRSP" evidence="1">
    <location>
        <begin position="273"/>
        <end position="398"/>
    </location>
</feature>
<dbReference type="Proteomes" id="UP000214688">
    <property type="component" value="Chromosome"/>
</dbReference>
<feature type="domain" description="Orotate phosphoribosyltransferase-like" evidence="2">
    <location>
        <begin position="1"/>
        <end position="216"/>
    </location>
</feature>
<dbReference type="SUPFAM" id="SSF53271">
    <property type="entry name" value="PRTase-like"/>
    <property type="match status" value="1"/>
</dbReference>
<dbReference type="Pfam" id="PF12500">
    <property type="entry name" value="TRSP"/>
    <property type="match status" value="1"/>
</dbReference>
<dbReference type="InterPro" id="IPR029057">
    <property type="entry name" value="PRTase-like"/>
</dbReference>
<protein>
    <recommendedName>
        <fullName evidence="5">Phosphoribosyltransferase</fullName>
    </recommendedName>
</protein>
<dbReference type="OrthoDB" id="56827at2"/>
<dbReference type="InterPro" id="IPR022537">
    <property type="entry name" value="TRSP_dom"/>
</dbReference>
<proteinExistence type="predicted"/>
<sequence length="412" mass="46233">MAARINKKRAFLFVSKVLGKHLPVQPAVSLVSGFALALLLQRELSGVAPDPRLIVEGLLEPATAADAYRKLKAQKWTPPRRLAFIGFAETATALGHSMYDAFAEGCRYLHTTRELIPELTSTLNFEEEHSHATAHRCYAEHPVQGQEAIVLVDDEMTTGKTVLNIIRDLYRQYPAHKNYYVAALLDWRTEEHRARFSELEQELGITIKTLALIKGEMSSAGDPHLSSRSTDIGQRSAPAALEIIRLPDLFERVSVSSLDSAGNRHAAPFLRGTGRFGIESADNEQLDRCITQAAEWLRAKRTGDKTLCLGTGEFMYLPMRIAAEMGAGVHYQSTTRSPIYPSSEGAYTIWEAFRYPSPEDANVQHHLYNVTRYDYDEVFVMLERQVEAEQLQPFLDVLVHLGIKRVYVVMVS</sequence>
<gene>
    <name evidence="3" type="ORF">CIG75_02940</name>
</gene>
<dbReference type="Gene3D" id="3.40.50.2020">
    <property type="match status" value="1"/>
</dbReference>
<evidence type="ECO:0000259" key="2">
    <source>
        <dbReference type="Pfam" id="PF15609"/>
    </source>
</evidence>
<evidence type="ECO:0000313" key="3">
    <source>
        <dbReference type="EMBL" id="ASS77092.1"/>
    </source>
</evidence>
<keyword evidence="4" id="KW-1185">Reference proteome</keyword>
<dbReference type="Pfam" id="PF15609">
    <property type="entry name" value="PRTase_2"/>
    <property type="match status" value="1"/>
</dbReference>
<organism evidence="3 4">
    <name type="scientific">Tumebacillus algifaecis</name>
    <dbReference type="NCBI Taxonomy" id="1214604"/>
    <lineage>
        <taxon>Bacteria</taxon>
        <taxon>Bacillati</taxon>
        <taxon>Bacillota</taxon>
        <taxon>Bacilli</taxon>
        <taxon>Bacillales</taxon>
        <taxon>Alicyclobacillaceae</taxon>
        <taxon>Tumebacillus</taxon>
    </lineage>
</organism>